<evidence type="ECO:0000256" key="1">
    <source>
        <dbReference type="SAM" id="MobiDB-lite"/>
    </source>
</evidence>
<dbReference type="EMBL" id="JBFTWV010000109">
    <property type="protein sequence ID" value="KAL2786806.1"/>
    <property type="molecule type" value="Genomic_DNA"/>
</dbReference>
<dbReference type="Proteomes" id="UP001610563">
    <property type="component" value="Unassembled WGS sequence"/>
</dbReference>
<sequence length="116" mass="12717">MQLRLRRQSLPPTSTPEIMRRSRITRSKYEKDSRVSEKAEPGGSCSVAAFAYTGCVLEYSLATVSAPYLNQDITGTLDSLVFVTGSPLRPAIFAVHIDCSRTGISYQGLPIRKCSS</sequence>
<organism evidence="2 3">
    <name type="scientific">Aspergillus keveii</name>
    <dbReference type="NCBI Taxonomy" id="714993"/>
    <lineage>
        <taxon>Eukaryota</taxon>
        <taxon>Fungi</taxon>
        <taxon>Dikarya</taxon>
        <taxon>Ascomycota</taxon>
        <taxon>Pezizomycotina</taxon>
        <taxon>Eurotiomycetes</taxon>
        <taxon>Eurotiomycetidae</taxon>
        <taxon>Eurotiales</taxon>
        <taxon>Aspergillaceae</taxon>
        <taxon>Aspergillus</taxon>
        <taxon>Aspergillus subgen. Nidulantes</taxon>
    </lineage>
</organism>
<comment type="caution">
    <text evidence="2">The sequence shown here is derived from an EMBL/GenBank/DDBJ whole genome shotgun (WGS) entry which is preliminary data.</text>
</comment>
<protein>
    <submittedName>
        <fullName evidence="2">Uncharacterized protein</fullName>
    </submittedName>
</protein>
<name>A0ABR4FU98_9EURO</name>
<feature type="compositionally biased region" description="Basic and acidic residues" evidence="1">
    <location>
        <begin position="27"/>
        <end position="40"/>
    </location>
</feature>
<evidence type="ECO:0000313" key="3">
    <source>
        <dbReference type="Proteomes" id="UP001610563"/>
    </source>
</evidence>
<accession>A0ABR4FU98</accession>
<reference evidence="2 3" key="1">
    <citation type="submission" date="2024-07" db="EMBL/GenBank/DDBJ databases">
        <title>Section-level genome sequencing and comparative genomics of Aspergillus sections Usti and Cavernicolus.</title>
        <authorList>
            <consortium name="Lawrence Berkeley National Laboratory"/>
            <person name="Nybo J.L."/>
            <person name="Vesth T.C."/>
            <person name="Theobald S."/>
            <person name="Frisvad J.C."/>
            <person name="Larsen T.O."/>
            <person name="Kjaerboelling I."/>
            <person name="Rothschild-Mancinelli K."/>
            <person name="Lyhne E.K."/>
            <person name="Kogle M.E."/>
            <person name="Barry K."/>
            <person name="Clum A."/>
            <person name="Na H."/>
            <person name="Ledsgaard L."/>
            <person name="Lin J."/>
            <person name="Lipzen A."/>
            <person name="Kuo A."/>
            <person name="Riley R."/>
            <person name="Mondo S."/>
            <person name="Labutti K."/>
            <person name="Haridas S."/>
            <person name="Pangalinan J."/>
            <person name="Salamov A.A."/>
            <person name="Simmons B.A."/>
            <person name="Magnuson J.K."/>
            <person name="Chen J."/>
            <person name="Drula E."/>
            <person name="Henrissat B."/>
            <person name="Wiebenga A."/>
            <person name="Lubbers R.J."/>
            <person name="Gomes A.C."/>
            <person name="Makela M.R."/>
            <person name="Stajich J."/>
            <person name="Grigoriev I.V."/>
            <person name="Mortensen U.H."/>
            <person name="De Vries R.P."/>
            <person name="Baker S.E."/>
            <person name="Andersen M.R."/>
        </authorList>
    </citation>
    <scope>NUCLEOTIDE SEQUENCE [LARGE SCALE GENOMIC DNA]</scope>
    <source>
        <strain evidence="2 3">CBS 209.92</strain>
    </source>
</reference>
<feature type="region of interest" description="Disordered" evidence="1">
    <location>
        <begin position="1"/>
        <end position="41"/>
    </location>
</feature>
<gene>
    <name evidence="2" type="ORF">BJX66DRAFT_20952</name>
</gene>
<evidence type="ECO:0000313" key="2">
    <source>
        <dbReference type="EMBL" id="KAL2786806.1"/>
    </source>
</evidence>
<proteinExistence type="predicted"/>
<keyword evidence="3" id="KW-1185">Reference proteome</keyword>